<accession>A0A848MQI5</accession>
<dbReference type="PANTHER" id="PTHR37531:SF1">
    <property type="entry name" value="HEME EXPORTER PROTEIN D"/>
    <property type="match status" value="1"/>
</dbReference>
<evidence type="ECO:0000256" key="7">
    <source>
        <dbReference type="ARBA" id="ARBA00022519"/>
    </source>
</evidence>
<gene>
    <name evidence="14" type="primary">ccmD</name>
    <name evidence="14" type="ORF">GW590_19905</name>
</gene>
<dbReference type="GO" id="GO:0015886">
    <property type="term" value="P:heme transport"/>
    <property type="evidence" value="ECO:0007669"/>
    <property type="project" value="InterPro"/>
</dbReference>
<comment type="function">
    <text evidence="1 12">Required for the export of heme to the periplasm for the biogenesis of c-type cytochromes.</text>
</comment>
<organism evidence="14 15">
    <name type="scientific">Rouxiella aceris</name>
    <dbReference type="NCBI Taxonomy" id="2703884"/>
    <lineage>
        <taxon>Bacteria</taxon>
        <taxon>Pseudomonadati</taxon>
        <taxon>Pseudomonadota</taxon>
        <taxon>Gammaproteobacteria</taxon>
        <taxon>Enterobacterales</taxon>
        <taxon>Yersiniaceae</taxon>
        <taxon>Rouxiella</taxon>
    </lineage>
</organism>
<keyword evidence="9 12" id="KW-0201">Cytochrome c-type biogenesis</keyword>
<evidence type="ECO:0000256" key="10">
    <source>
        <dbReference type="ARBA" id="ARBA00022989"/>
    </source>
</evidence>
<evidence type="ECO:0000256" key="1">
    <source>
        <dbReference type="ARBA" id="ARBA00002442"/>
    </source>
</evidence>
<name>A0A848MQI5_9GAMM</name>
<sequence>MNTAFPTWQAFFAMGGYAFYVWLSVIVTLSALLGLVMHTLWQRRQLLADIRRRLSREQRISQSKKSVVAAQHTADPVSSGSSREKLL</sequence>
<dbReference type="GO" id="GO:0005886">
    <property type="term" value="C:plasma membrane"/>
    <property type="evidence" value="ECO:0007669"/>
    <property type="project" value="UniProtKB-SubCell"/>
</dbReference>
<feature type="transmembrane region" description="Helical" evidence="12">
    <location>
        <begin position="20"/>
        <end position="41"/>
    </location>
</feature>
<evidence type="ECO:0000256" key="12">
    <source>
        <dbReference type="RuleBase" id="RU363101"/>
    </source>
</evidence>
<keyword evidence="5 12" id="KW-0813">Transport</keyword>
<evidence type="ECO:0000256" key="9">
    <source>
        <dbReference type="ARBA" id="ARBA00022748"/>
    </source>
</evidence>
<evidence type="ECO:0000313" key="15">
    <source>
        <dbReference type="Proteomes" id="UP000585363"/>
    </source>
</evidence>
<dbReference type="Proteomes" id="UP000585363">
    <property type="component" value="Unassembled WGS sequence"/>
</dbReference>
<evidence type="ECO:0000313" key="14">
    <source>
        <dbReference type="EMBL" id="NMP29122.1"/>
    </source>
</evidence>
<proteinExistence type="inferred from homology"/>
<evidence type="ECO:0000256" key="13">
    <source>
        <dbReference type="SAM" id="MobiDB-lite"/>
    </source>
</evidence>
<dbReference type="AlphaFoldDB" id="A0A848MQI5"/>
<dbReference type="PANTHER" id="PTHR37531">
    <property type="entry name" value="HEME EXPORTER PROTEIN D"/>
    <property type="match status" value="1"/>
</dbReference>
<keyword evidence="7 12" id="KW-0997">Cell inner membrane</keyword>
<reference evidence="14 15" key="1">
    <citation type="submission" date="2020-01" db="EMBL/GenBank/DDBJ databases">
        <authorList>
            <person name="Lee S.D."/>
        </authorList>
    </citation>
    <scope>NUCLEOTIDE SEQUENCE [LARGE SCALE GENOMIC DNA]</scope>
    <source>
        <strain evidence="14 15">SAP-1</strain>
    </source>
</reference>
<evidence type="ECO:0000256" key="8">
    <source>
        <dbReference type="ARBA" id="ARBA00022692"/>
    </source>
</evidence>
<evidence type="ECO:0000256" key="11">
    <source>
        <dbReference type="ARBA" id="ARBA00023136"/>
    </source>
</evidence>
<evidence type="ECO:0000256" key="4">
    <source>
        <dbReference type="ARBA" id="ARBA00016461"/>
    </source>
</evidence>
<comment type="subcellular location">
    <subcellularLocation>
        <location evidence="2 12">Cell inner membrane</location>
        <topology evidence="2 12">Single-pass membrane protein</topology>
    </subcellularLocation>
</comment>
<dbReference type="Pfam" id="PF04995">
    <property type="entry name" value="CcmD"/>
    <property type="match status" value="1"/>
</dbReference>
<dbReference type="EMBL" id="JAADJU010000012">
    <property type="protein sequence ID" value="NMP29122.1"/>
    <property type="molecule type" value="Genomic_DNA"/>
</dbReference>
<keyword evidence="11 12" id="KW-0472">Membrane</keyword>
<feature type="region of interest" description="Disordered" evidence="13">
    <location>
        <begin position="59"/>
        <end position="87"/>
    </location>
</feature>
<keyword evidence="6 12" id="KW-1003">Cell membrane</keyword>
<protein>
    <recommendedName>
        <fullName evidence="4 12">Heme exporter protein D</fullName>
    </recommendedName>
</protein>
<dbReference type="NCBIfam" id="TIGR03141">
    <property type="entry name" value="cytochro_ccmD"/>
    <property type="match status" value="1"/>
</dbReference>
<dbReference type="InterPro" id="IPR007078">
    <property type="entry name" value="Haem_export_protD_CcmD"/>
</dbReference>
<keyword evidence="8 12" id="KW-0812">Transmembrane</keyword>
<dbReference type="InterPro" id="IPR052075">
    <property type="entry name" value="Heme_exporter_D"/>
</dbReference>
<keyword evidence="15" id="KW-1185">Reference proteome</keyword>
<keyword evidence="10 12" id="KW-1133">Transmembrane helix</keyword>
<reference evidence="14 15" key="2">
    <citation type="submission" date="2020-06" db="EMBL/GenBank/DDBJ databases">
        <title>Polyphasic characterization of a Rahnella strain isolated from tree sap.</title>
        <authorList>
            <person name="Kim I.S."/>
        </authorList>
    </citation>
    <scope>NUCLEOTIDE SEQUENCE [LARGE SCALE GENOMIC DNA]</scope>
    <source>
        <strain evidence="14 15">SAP-1</strain>
    </source>
</reference>
<comment type="caution">
    <text evidence="14">The sequence shown here is derived from an EMBL/GenBank/DDBJ whole genome shotgun (WGS) entry which is preliminary data.</text>
</comment>
<evidence type="ECO:0000256" key="6">
    <source>
        <dbReference type="ARBA" id="ARBA00022475"/>
    </source>
</evidence>
<dbReference type="GO" id="GO:0017004">
    <property type="term" value="P:cytochrome complex assembly"/>
    <property type="evidence" value="ECO:0007669"/>
    <property type="project" value="UniProtKB-KW"/>
</dbReference>
<dbReference type="GO" id="GO:1903607">
    <property type="term" value="P:cytochrome c biosynthetic process"/>
    <property type="evidence" value="ECO:0007669"/>
    <property type="project" value="TreeGrafter"/>
</dbReference>
<evidence type="ECO:0000256" key="5">
    <source>
        <dbReference type="ARBA" id="ARBA00022448"/>
    </source>
</evidence>
<evidence type="ECO:0000256" key="2">
    <source>
        <dbReference type="ARBA" id="ARBA00004377"/>
    </source>
</evidence>
<comment type="similarity">
    <text evidence="3 12">Belongs to the CcmD/CycX/HelD family.</text>
</comment>
<evidence type="ECO:0000256" key="3">
    <source>
        <dbReference type="ARBA" id="ARBA00008741"/>
    </source>
</evidence>
<dbReference type="RefSeq" id="WP_169404838.1">
    <property type="nucleotide sequence ID" value="NZ_JAADJU010000012.1"/>
</dbReference>